<dbReference type="PANTHER" id="PTHR43028:SF5">
    <property type="entry name" value="3'(2'),5'-BISPHOSPHATE NUCLEOTIDASE 1"/>
    <property type="match status" value="1"/>
</dbReference>
<feature type="binding site" evidence="7">
    <location>
        <position position="224"/>
    </location>
    <ligand>
        <name>Mg(2+)</name>
        <dbReference type="ChEBI" id="CHEBI:18420"/>
        <label>1</label>
        <note>catalytic</note>
    </ligand>
</feature>
<dbReference type="AlphaFoldDB" id="A0A1I2I0P4"/>
<evidence type="ECO:0000313" key="9">
    <source>
        <dbReference type="Proteomes" id="UP000199400"/>
    </source>
</evidence>
<dbReference type="InterPro" id="IPR000760">
    <property type="entry name" value="Inositol_monophosphatase-like"/>
</dbReference>
<dbReference type="SUPFAM" id="SSF56655">
    <property type="entry name" value="Carbohydrate phosphatase"/>
    <property type="match status" value="1"/>
</dbReference>
<dbReference type="GO" id="GO:0008441">
    <property type="term" value="F:3'(2'),5'-bisphosphate nucleotidase activity"/>
    <property type="evidence" value="ECO:0007669"/>
    <property type="project" value="UniProtKB-EC"/>
</dbReference>
<keyword evidence="9" id="KW-1185">Reference proteome</keyword>
<dbReference type="InterPro" id="IPR020583">
    <property type="entry name" value="Inositol_monoP_metal-BS"/>
</dbReference>
<dbReference type="RefSeq" id="WP_096333927.1">
    <property type="nucleotide sequence ID" value="NZ_FOMX01000050.1"/>
</dbReference>
<evidence type="ECO:0000256" key="3">
    <source>
        <dbReference type="ARBA" id="ARBA00022842"/>
    </source>
</evidence>
<protein>
    <recommendedName>
        <fullName evidence="4">3'(2'),5-bisphosphonucleoside 3'(2')-phosphohydrolase</fullName>
    </recommendedName>
    <alternativeName>
        <fullName evidence="6">3'-phosphoadenosine 5'-phosphate phosphatase</fullName>
    </alternativeName>
    <alternativeName>
        <fullName evidence="5">DPNPase</fullName>
    </alternativeName>
</protein>
<name>A0A1I2I0P4_9BACT</name>
<dbReference type="EMBL" id="FOMX01000050">
    <property type="protein sequence ID" value="SFF34637.1"/>
    <property type="molecule type" value="Genomic_DNA"/>
</dbReference>
<proteinExistence type="predicted"/>
<feature type="binding site" evidence="7">
    <location>
        <position position="91"/>
    </location>
    <ligand>
        <name>Mg(2+)</name>
        <dbReference type="ChEBI" id="CHEBI:18420"/>
        <label>1</label>
        <note>catalytic</note>
    </ligand>
</feature>
<dbReference type="GO" id="GO:0046872">
    <property type="term" value="F:metal ion binding"/>
    <property type="evidence" value="ECO:0007669"/>
    <property type="project" value="UniProtKB-KW"/>
</dbReference>
<feature type="binding site" evidence="7">
    <location>
        <position position="72"/>
    </location>
    <ligand>
        <name>Mg(2+)</name>
        <dbReference type="ChEBI" id="CHEBI:18420"/>
        <label>1</label>
        <note>catalytic</note>
    </ligand>
</feature>
<dbReference type="Gene3D" id="3.30.540.10">
    <property type="entry name" value="Fructose-1,6-Bisphosphatase, subunit A, domain 1"/>
    <property type="match status" value="1"/>
</dbReference>
<evidence type="ECO:0000256" key="6">
    <source>
        <dbReference type="ARBA" id="ARBA00044544"/>
    </source>
</evidence>
<dbReference type="PROSITE" id="PS00630">
    <property type="entry name" value="IMP_2"/>
    <property type="match status" value="1"/>
</dbReference>
<gene>
    <name evidence="8" type="ORF">SAMN02745121_08295</name>
</gene>
<feature type="binding site" evidence="7">
    <location>
        <position position="94"/>
    </location>
    <ligand>
        <name>Mg(2+)</name>
        <dbReference type="ChEBI" id="CHEBI:18420"/>
        <label>1</label>
        <note>catalytic</note>
    </ligand>
</feature>
<dbReference type="PRINTS" id="PR00377">
    <property type="entry name" value="IMPHPHTASES"/>
</dbReference>
<keyword evidence="3 7" id="KW-0460">Magnesium</keyword>
<feature type="binding site" evidence="7">
    <location>
        <position position="93"/>
    </location>
    <ligand>
        <name>Mg(2+)</name>
        <dbReference type="ChEBI" id="CHEBI:18420"/>
        <label>2</label>
    </ligand>
</feature>
<dbReference type="InterPro" id="IPR020550">
    <property type="entry name" value="Inositol_monophosphatase_CS"/>
</dbReference>
<dbReference type="GO" id="GO:0046854">
    <property type="term" value="P:phosphatidylinositol phosphate biosynthetic process"/>
    <property type="evidence" value="ECO:0007669"/>
    <property type="project" value="InterPro"/>
</dbReference>
<evidence type="ECO:0000256" key="4">
    <source>
        <dbReference type="ARBA" id="ARBA00041694"/>
    </source>
</evidence>
<dbReference type="OrthoDB" id="9785695at2"/>
<evidence type="ECO:0000256" key="5">
    <source>
        <dbReference type="ARBA" id="ARBA00042530"/>
    </source>
</evidence>
<dbReference type="InterPro" id="IPR050725">
    <property type="entry name" value="CysQ/Inositol_MonoPase"/>
</dbReference>
<evidence type="ECO:0000256" key="1">
    <source>
        <dbReference type="ARBA" id="ARBA00001625"/>
    </source>
</evidence>
<dbReference type="STRING" id="54.SAMN02745121_08295"/>
<evidence type="ECO:0000313" key="8">
    <source>
        <dbReference type="EMBL" id="SFF34637.1"/>
    </source>
</evidence>
<organism evidence="8 9">
    <name type="scientific">Nannocystis exedens</name>
    <dbReference type="NCBI Taxonomy" id="54"/>
    <lineage>
        <taxon>Bacteria</taxon>
        <taxon>Pseudomonadati</taxon>
        <taxon>Myxococcota</taxon>
        <taxon>Polyangia</taxon>
        <taxon>Nannocystales</taxon>
        <taxon>Nannocystaceae</taxon>
        <taxon>Nannocystis</taxon>
    </lineage>
</organism>
<dbReference type="Proteomes" id="UP000199400">
    <property type="component" value="Unassembled WGS sequence"/>
</dbReference>
<dbReference type="PANTHER" id="PTHR43028">
    <property type="entry name" value="3'(2'),5'-BISPHOSPHATE NUCLEOTIDASE 1"/>
    <property type="match status" value="1"/>
</dbReference>
<dbReference type="Pfam" id="PF00459">
    <property type="entry name" value="Inositol_P"/>
    <property type="match status" value="1"/>
</dbReference>
<comment type="cofactor">
    <cofactor evidence="7">
        <name>Mg(2+)</name>
        <dbReference type="ChEBI" id="CHEBI:18420"/>
    </cofactor>
</comment>
<reference evidence="9" key="1">
    <citation type="submission" date="2016-10" db="EMBL/GenBank/DDBJ databases">
        <authorList>
            <person name="Varghese N."/>
            <person name="Submissions S."/>
        </authorList>
    </citation>
    <scope>NUCLEOTIDE SEQUENCE [LARGE SCALE GENOMIC DNA]</scope>
    <source>
        <strain evidence="9">ATCC 25963</strain>
    </source>
</reference>
<dbReference type="Gene3D" id="3.40.190.80">
    <property type="match status" value="1"/>
</dbReference>
<comment type="catalytic activity">
    <reaction evidence="1">
        <text>adenosine 3',5'-bisphosphate + H2O = AMP + phosphate</text>
        <dbReference type="Rhea" id="RHEA:10040"/>
        <dbReference type="ChEBI" id="CHEBI:15377"/>
        <dbReference type="ChEBI" id="CHEBI:43474"/>
        <dbReference type="ChEBI" id="CHEBI:58343"/>
        <dbReference type="ChEBI" id="CHEBI:456215"/>
        <dbReference type="EC" id="3.1.3.7"/>
    </reaction>
</comment>
<sequence length="288" mass="30600">MATFDPELRLVLSLAREAGAIALAYQTGGADAMQAQDKPDDEGPVTRADTEINARLVAALRAAFPGDAVVAEESADDAAAAADVSRCWYVDPIDGTAEYARGETCWAIQIGLCIGGEPVLGVVYEAGAARLSWGVCTPDRREAVVVDAGGAATPLRASHRSLAELRLVSSLSHASPKTLEVMQALRIPPERNLRLGSVGVKVGTIARGEADLYVHPRSGTKLWDTCAPWALLRAVGGKITDLWGHPLVYDPRRLGHDNGLVASHGAHHDEILAAIRPLVDDWFRSPHG</sequence>
<keyword evidence="2 7" id="KW-0479">Metal-binding</keyword>
<evidence type="ECO:0000256" key="2">
    <source>
        <dbReference type="ARBA" id="ARBA00022723"/>
    </source>
</evidence>
<evidence type="ECO:0000256" key="7">
    <source>
        <dbReference type="PIRSR" id="PIRSR600760-2"/>
    </source>
</evidence>
<dbReference type="PROSITE" id="PS00629">
    <property type="entry name" value="IMP_1"/>
    <property type="match status" value="1"/>
</dbReference>
<accession>A0A1I2I0P4</accession>